<sequence length="164" mass="18064">MMRSIIALLFLLCSGASSFQAISTTIRTEFRLPTNGLQAAGGSEEVITEQGDELDELSRPSVSFTRNSILFDEDAPTQRDNGPLRVWKSTKSLLPAVVTGAWDDENKGDRKPVEHLYNMVFIRLPAVLMALVYSKNLIDGHGLILSFGEVPPIVVFAVFAIILR</sequence>
<gene>
    <name evidence="3" type="ORF">QTG54_004151</name>
</gene>
<keyword evidence="1" id="KW-0472">Membrane</keyword>
<dbReference type="EMBL" id="JATAAI010000006">
    <property type="protein sequence ID" value="KAK1744860.1"/>
    <property type="molecule type" value="Genomic_DNA"/>
</dbReference>
<keyword evidence="4" id="KW-1185">Reference proteome</keyword>
<dbReference type="Proteomes" id="UP001224775">
    <property type="component" value="Unassembled WGS sequence"/>
</dbReference>
<keyword evidence="1" id="KW-0812">Transmembrane</keyword>
<feature type="signal peptide" evidence="2">
    <location>
        <begin position="1"/>
        <end position="18"/>
    </location>
</feature>
<evidence type="ECO:0000256" key="2">
    <source>
        <dbReference type="SAM" id="SignalP"/>
    </source>
</evidence>
<keyword evidence="2" id="KW-0732">Signal</keyword>
<keyword evidence="1" id="KW-1133">Transmembrane helix</keyword>
<proteinExistence type="predicted"/>
<accession>A0AAD8YGV9</accession>
<evidence type="ECO:0008006" key="5">
    <source>
        <dbReference type="Google" id="ProtNLM"/>
    </source>
</evidence>
<reference evidence="3" key="1">
    <citation type="submission" date="2023-06" db="EMBL/GenBank/DDBJ databases">
        <title>Survivors Of The Sea: Transcriptome response of Skeletonema marinoi to long-term dormancy.</title>
        <authorList>
            <person name="Pinder M.I.M."/>
            <person name="Kourtchenko O."/>
            <person name="Robertson E.K."/>
            <person name="Larsson T."/>
            <person name="Maumus F."/>
            <person name="Osuna-Cruz C.M."/>
            <person name="Vancaester E."/>
            <person name="Stenow R."/>
            <person name="Vandepoele K."/>
            <person name="Ploug H."/>
            <person name="Bruchert V."/>
            <person name="Godhe A."/>
            <person name="Topel M."/>
        </authorList>
    </citation>
    <scope>NUCLEOTIDE SEQUENCE</scope>
    <source>
        <strain evidence="3">R05AC</strain>
    </source>
</reference>
<evidence type="ECO:0000313" key="3">
    <source>
        <dbReference type="EMBL" id="KAK1744860.1"/>
    </source>
</evidence>
<feature type="transmembrane region" description="Helical" evidence="1">
    <location>
        <begin position="143"/>
        <end position="163"/>
    </location>
</feature>
<feature type="chain" id="PRO_5042089145" description="RxLR effector candidate protein" evidence="2">
    <location>
        <begin position="19"/>
        <end position="164"/>
    </location>
</feature>
<dbReference type="AlphaFoldDB" id="A0AAD8YGV9"/>
<organism evidence="3 4">
    <name type="scientific">Skeletonema marinoi</name>
    <dbReference type="NCBI Taxonomy" id="267567"/>
    <lineage>
        <taxon>Eukaryota</taxon>
        <taxon>Sar</taxon>
        <taxon>Stramenopiles</taxon>
        <taxon>Ochrophyta</taxon>
        <taxon>Bacillariophyta</taxon>
        <taxon>Coscinodiscophyceae</taxon>
        <taxon>Thalassiosirophycidae</taxon>
        <taxon>Thalassiosirales</taxon>
        <taxon>Skeletonemataceae</taxon>
        <taxon>Skeletonema</taxon>
        <taxon>Skeletonema marinoi-dohrnii complex</taxon>
    </lineage>
</organism>
<protein>
    <recommendedName>
        <fullName evidence="5">RxLR effector candidate protein</fullName>
    </recommendedName>
</protein>
<name>A0AAD8YGV9_9STRA</name>
<evidence type="ECO:0000313" key="4">
    <source>
        <dbReference type="Proteomes" id="UP001224775"/>
    </source>
</evidence>
<comment type="caution">
    <text evidence="3">The sequence shown here is derived from an EMBL/GenBank/DDBJ whole genome shotgun (WGS) entry which is preliminary data.</text>
</comment>
<evidence type="ECO:0000256" key="1">
    <source>
        <dbReference type="SAM" id="Phobius"/>
    </source>
</evidence>